<keyword evidence="2" id="KW-0547">Nucleotide-binding</keyword>
<dbReference type="RefSeq" id="WP_154574097.1">
    <property type="nucleotide sequence ID" value="NZ_VUMZ01000003.1"/>
</dbReference>
<dbReference type="GO" id="GO:0004386">
    <property type="term" value="F:helicase activity"/>
    <property type="evidence" value="ECO:0007669"/>
    <property type="project" value="UniProtKB-KW"/>
</dbReference>
<name>A0A6L5Y4B9_9FIRM</name>
<protein>
    <submittedName>
        <fullName evidence="2">DEAD/DEAH box helicase</fullName>
    </submittedName>
</protein>
<proteinExistence type="predicted"/>
<keyword evidence="3" id="KW-1185">Reference proteome</keyword>
<evidence type="ECO:0000259" key="1">
    <source>
        <dbReference type="PROSITE" id="PS51192"/>
    </source>
</evidence>
<gene>
    <name evidence="2" type="ORF">FYJ64_04885</name>
</gene>
<dbReference type="Gene3D" id="3.40.50.300">
    <property type="entry name" value="P-loop containing nucleotide triphosphate hydrolases"/>
    <property type="match status" value="1"/>
</dbReference>
<reference evidence="2 3" key="1">
    <citation type="submission" date="2019-08" db="EMBL/GenBank/DDBJ databases">
        <title>In-depth cultivation of the pig gut microbiome towards novel bacterial diversity and tailored functional studies.</title>
        <authorList>
            <person name="Wylensek D."/>
            <person name="Hitch T.C.A."/>
            <person name="Clavel T."/>
        </authorList>
    </citation>
    <scope>NUCLEOTIDE SEQUENCE [LARGE SCALE GENOMIC DNA]</scope>
    <source>
        <strain evidence="2 3">WCA-MUC-591-APC-3H</strain>
    </source>
</reference>
<dbReference type="SUPFAM" id="SSF52540">
    <property type="entry name" value="P-loop containing nucleoside triphosphate hydrolases"/>
    <property type="match status" value="2"/>
</dbReference>
<dbReference type="Proteomes" id="UP000474676">
    <property type="component" value="Unassembled WGS sequence"/>
</dbReference>
<dbReference type="PROSITE" id="PS51192">
    <property type="entry name" value="HELICASE_ATP_BIND_1"/>
    <property type="match status" value="1"/>
</dbReference>
<accession>A0A6L5Y4B9</accession>
<evidence type="ECO:0000313" key="3">
    <source>
        <dbReference type="Proteomes" id="UP000474676"/>
    </source>
</evidence>
<keyword evidence="2" id="KW-0347">Helicase</keyword>
<evidence type="ECO:0000313" key="2">
    <source>
        <dbReference type="EMBL" id="MST51644.1"/>
    </source>
</evidence>
<dbReference type="InterPro" id="IPR038718">
    <property type="entry name" value="SNF2-like_sf"/>
</dbReference>
<dbReference type="InterPro" id="IPR014001">
    <property type="entry name" value="Helicase_ATP-bd"/>
</dbReference>
<dbReference type="PANTHER" id="PTHR10799">
    <property type="entry name" value="SNF2/RAD54 HELICASE FAMILY"/>
    <property type="match status" value="1"/>
</dbReference>
<comment type="caution">
    <text evidence="2">The sequence shown here is derived from an EMBL/GenBank/DDBJ whole genome shotgun (WGS) entry which is preliminary data.</text>
</comment>
<feature type="domain" description="Helicase ATP-binding" evidence="1">
    <location>
        <begin position="13"/>
        <end position="179"/>
    </location>
</feature>
<keyword evidence="2" id="KW-0067">ATP-binding</keyword>
<dbReference type="AlphaFoldDB" id="A0A6L5Y4B9"/>
<sequence>MKYVPHDYQQYATEYIKSHPVAAVLLDMGLGKTAISLTALLDLLFDSFEAHRILVIAPLRVARDTWPAEIEKWDHLSMLTYSVAVGSEKDRKAALMRDADIYIINRENVQWLVEQSGIPFTFDTVIVDELSSFKNHQSKRFKALMKVRPRIKRIVGLTGTPSANGLMDLWAEFKVLDMGQRLGRFIGMYRNNYFRPDKRNGQIIYSYKLLPGADKAIYKQISDITISMKATDHLKMPELVMNTHTVELSDDEREHYDELKQTLVLQLPEKEITVANAAALTGKLLQMANGAIYDDDGDHIHIHDRKLDALEDLIEGANGKPVLVAYWFKHDLERIKSRFKVREIKSSSDIREWNAGKIPVAVIHPASAGHGLNLQTGGSTLIWFGLTWSLELYQQTNARLWRQGQQDTVVIHHIITDDTVDGRVLKALQSKEKIQDSLIAAVKAELSK</sequence>
<dbReference type="GeneID" id="303114655"/>
<dbReference type="EMBL" id="VUMZ01000003">
    <property type="protein sequence ID" value="MST51644.1"/>
    <property type="molecule type" value="Genomic_DNA"/>
</dbReference>
<dbReference type="InterPro" id="IPR027417">
    <property type="entry name" value="P-loop_NTPase"/>
</dbReference>
<dbReference type="GO" id="GO:0005524">
    <property type="term" value="F:ATP binding"/>
    <property type="evidence" value="ECO:0007669"/>
    <property type="project" value="InterPro"/>
</dbReference>
<organism evidence="2 3">
    <name type="scientific">Hornefia butyriciproducens</name>
    <dbReference type="NCBI Taxonomy" id="2652293"/>
    <lineage>
        <taxon>Bacteria</taxon>
        <taxon>Bacillati</taxon>
        <taxon>Bacillota</taxon>
        <taxon>Clostridia</taxon>
        <taxon>Peptostreptococcales</taxon>
        <taxon>Anaerovoracaceae</taxon>
        <taxon>Hornefia</taxon>
    </lineage>
</organism>
<dbReference type="InterPro" id="IPR000330">
    <property type="entry name" value="SNF2_N"/>
</dbReference>
<dbReference type="Pfam" id="PF00176">
    <property type="entry name" value="SNF2-rel_dom"/>
    <property type="match status" value="1"/>
</dbReference>
<dbReference type="CDD" id="cd18013">
    <property type="entry name" value="DEXQc_bact_SNF2"/>
    <property type="match status" value="1"/>
</dbReference>
<dbReference type="SMART" id="SM00487">
    <property type="entry name" value="DEXDc"/>
    <property type="match status" value="1"/>
</dbReference>
<keyword evidence="2" id="KW-0378">Hydrolase</keyword>
<dbReference type="Gene3D" id="3.40.50.10810">
    <property type="entry name" value="Tandem AAA-ATPase domain"/>
    <property type="match status" value="1"/>
</dbReference>